<evidence type="ECO:0000313" key="8">
    <source>
        <dbReference type="Proteomes" id="UP000199024"/>
    </source>
</evidence>
<evidence type="ECO:0000256" key="5">
    <source>
        <dbReference type="ARBA" id="ARBA00022691"/>
    </source>
</evidence>
<dbReference type="EMBL" id="FOZL01000001">
    <property type="protein sequence ID" value="SFS02363.1"/>
    <property type="molecule type" value="Genomic_DNA"/>
</dbReference>
<dbReference type="PANTHER" id="PTHR31760:SF0">
    <property type="entry name" value="S-ADENOSYL-L-METHIONINE-DEPENDENT METHYLTRANSFERASES SUPERFAMILY PROTEIN"/>
    <property type="match status" value="1"/>
</dbReference>
<dbReference type="Pfam" id="PF02527">
    <property type="entry name" value="GidB"/>
    <property type="match status" value="1"/>
</dbReference>
<dbReference type="GO" id="GO:0070043">
    <property type="term" value="F:rRNA (guanine-N7-)-methyltransferase activity"/>
    <property type="evidence" value="ECO:0007669"/>
    <property type="project" value="UniProtKB-UniRule"/>
</dbReference>
<dbReference type="STRING" id="474950.SAMN05421771_0673"/>
<dbReference type="RefSeq" id="WP_089836606.1">
    <property type="nucleotide sequence ID" value="NZ_FOZL01000001.1"/>
</dbReference>
<proteinExistence type="inferred from homology"/>
<accession>A0A1I6LG07</accession>
<reference evidence="7 8" key="1">
    <citation type="submission" date="2016-10" db="EMBL/GenBank/DDBJ databases">
        <authorList>
            <person name="de Groot N.N."/>
        </authorList>
    </citation>
    <scope>NUCLEOTIDE SEQUENCE [LARGE SCALE GENOMIC DNA]</scope>
    <source>
        <strain evidence="7 8">DSM 21001</strain>
    </source>
</reference>
<comment type="caution">
    <text evidence="6">Lacks conserved residue(s) required for the propagation of feature annotation.</text>
</comment>
<dbReference type="InterPro" id="IPR029063">
    <property type="entry name" value="SAM-dependent_MTases_sf"/>
</dbReference>
<protein>
    <recommendedName>
        <fullName evidence="6">Ribosomal RNA small subunit methyltransferase G</fullName>
        <ecNumber evidence="6">2.1.1.-</ecNumber>
    </recommendedName>
    <alternativeName>
        <fullName evidence="6">16S rRNA 7-methylguanosine methyltransferase</fullName>
        <shortName evidence="6">16S rRNA m7G methyltransferase</shortName>
    </alternativeName>
</protein>
<dbReference type="OrthoDB" id="9808773at2"/>
<evidence type="ECO:0000256" key="1">
    <source>
        <dbReference type="ARBA" id="ARBA00022490"/>
    </source>
</evidence>
<dbReference type="SUPFAM" id="SSF53335">
    <property type="entry name" value="S-adenosyl-L-methionine-dependent methyltransferases"/>
    <property type="match status" value="1"/>
</dbReference>
<keyword evidence="3 6" id="KW-0489">Methyltransferase</keyword>
<evidence type="ECO:0000313" key="7">
    <source>
        <dbReference type="EMBL" id="SFS02363.1"/>
    </source>
</evidence>
<dbReference type="InterPro" id="IPR003682">
    <property type="entry name" value="rRNA_ssu_MeTfrase_G"/>
</dbReference>
<keyword evidence="4 6" id="KW-0808">Transferase</keyword>
<comment type="similarity">
    <text evidence="6">Belongs to the methyltransferase superfamily. RNA methyltransferase RsmG family.</text>
</comment>
<dbReference type="EC" id="2.1.1.-" evidence="6"/>
<dbReference type="Proteomes" id="UP000199024">
    <property type="component" value="Unassembled WGS sequence"/>
</dbReference>
<feature type="binding site" evidence="6">
    <location>
        <position position="78"/>
    </location>
    <ligand>
        <name>S-adenosyl-L-methionine</name>
        <dbReference type="ChEBI" id="CHEBI:59789"/>
    </ligand>
</feature>
<gene>
    <name evidence="6" type="primary">rsmG</name>
    <name evidence="7" type="ORF">SAMN05421771_0673</name>
</gene>
<comment type="subcellular location">
    <subcellularLocation>
        <location evidence="6">Cytoplasm</location>
    </subcellularLocation>
</comment>
<dbReference type="AlphaFoldDB" id="A0A1I6LG07"/>
<dbReference type="NCBIfam" id="TIGR00138">
    <property type="entry name" value="rsmG_gidB"/>
    <property type="match status" value="1"/>
</dbReference>
<name>A0A1I6LG07_9BACT</name>
<keyword evidence="1 6" id="KW-0963">Cytoplasm</keyword>
<dbReference type="Gene3D" id="3.40.50.150">
    <property type="entry name" value="Vaccinia Virus protein VP39"/>
    <property type="match status" value="1"/>
</dbReference>
<dbReference type="GO" id="GO:0005829">
    <property type="term" value="C:cytosol"/>
    <property type="evidence" value="ECO:0007669"/>
    <property type="project" value="TreeGrafter"/>
</dbReference>
<evidence type="ECO:0000256" key="2">
    <source>
        <dbReference type="ARBA" id="ARBA00022552"/>
    </source>
</evidence>
<comment type="function">
    <text evidence="6">Specifically methylates the N7 position of a guanine in 16S rRNA.</text>
</comment>
<keyword evidence="8" id="KW-1185">Reference proteome</keyword>
<evidence type="ECO:0000256" key="6">
    <source>
        <dbReference type="HAMAP-Rule" id="MF_00074"/>
    </source>
</evidence>
<feature type="binding site" evidence="6">
    <location>
        <position position="143"/>
    </location>
    <ligand>
        <name>S-adenosyl-L-methionine</name>
        <dbReference type="ChEBI" id="CHEBI:59789"/>
    </ligand>
</feature>
<dbReference type="PANTHER" id="PTHR31760">
    <property type="entry name" value="S-ADENOSYL-L-METHIONINE-DEPENDENT METHYLTRANSFERASES SUPERFAMILY PROTEIN"/>
    <property type="match status" value="1"/>
</dbReference>
<feature type="binding site" evidence="6">
    <location>
        <position position="83"/>
    </location>
    <ligand>
        <name>S-adenosyl-L-methionine</name>
        <dbReference type="ChEBI" id="CHEBI:59789"/>
    </ligand>
</feature>
<evidence type="ECO:0000256" key="4">
    <source>
        <dbReference type="ARBA" id="ARBA00022679"/>
    </source>
</evidence>
<organism evidence="7 8">
    <name type="scientific">Granulicella pectinivorans</name>
    <dbReference type="NCBI Taxonomy" id="474950"/>
    <lineage>
        <taxon>Bacteria</taxon>
        <taxon>Pseudomonadati</taxon>
        <taxon>Acidobacteriota</taxon>
        <taxon>Terriglobia</taxon>
        <taxon>Terriglobales</taxon>
        <taxon>Acidobacteriaceae</taxon>
        <taxon>Granulicella</taxon>
    </lineage>
</organism>
<keyword evidence="5 6" id="KW-0949">S-adenosyl-L-methionine</keyword>
<keyword evidence="2 6" id="KW-0698">rRNA processing</keyword>
<evidence type="ECO:0000256" key="3">
    <source>
        <dbReference type="ARBA" id="ARBA00022603"/>
    </source>
</evidence>
<sequence length="213" mass="23288">MPSLTTQEIAKLLTPFLPAPPEGLPEKLALYLELLLKWNARTNLTAIRTPAEIVTRHFGESLFTAQILPPTQTLLDYGTGAGFPGLPIALLRPDIKVTLAESQNKKVSFLREAVRTLNIPVEIWAKRVEDMPPAQRYDTVTLRAVDAMVPAIQGAEPRAKNDLVILTSQSGAKEIPTLPSFAPAQTTPMPQSEDRIIVTFKRTGSEQPTAGSQ</sequence>
<feature type="binding site" evidence="6">
    <location>
        <begin position="128"/>
        <end position="129"/>
    </location>
    <ligand>
        <name>S-adenosyl-L-methionine</name>
        <dbReference type="ChEBI" id="CHEBI:59789"/>
    </ligand>
</feature>
<dbReference type="HAMAP" id="MF_00074">
    <property type="entry name" value="16SrRNA_methyltr_G"/>
    <property type="match status" value="1"/>
</dbReference>